<comment type="caution">
    <text evidence="7">The sequence shown here is derived from an EMBL/GenBank/DDBJ whole genome shotgun (WGS) entry which is preliminary data.</text>
</comment>
<dbReference type="InterPro" id="IPR019991">
    <property type="entry name" value="GTP-bd_ribosome_bgen"/>
</dbReference>
<comment type="subcellular location">
    <subcellularLocation>
        <location evidence="4">Cytoplasm</location>
    </subcellularLocation>
</comment>
<keyword evidence="2 4" id="KW-0547">Nucleotide-binding</keyword>
<evidence type="ECO:0000256" key="5">
    <source>
        <dbReference type="PIRSR" id="PIRSR006230-1"/>
    </source>
</evidence>
<comment type="function">
    <text evidence="4">Required for a late step of 50S ribosomal subunit assembly. Has GTPase activity.</text>
</comment>
<name>A0AA36Y701_9FIRM</name>
<dbReference type="PANTHER" id="PTHR45782:SF4">
    <property type="entry name" value="MITOCHONDRIAL RIBOSOME-ASSOCIATED GTPASE 1"/>
    <property type="match status" value="1"/>
</dbReference>
<accession>A0AA36Y701</accession>
<evidence type="ECO:0000256" key="3">
    <source>
        <dbReference type="ARBA" id="ARBA00023134"/>
    </source>
</evidence>
<dbReference type="PIRSF" id="PIRSF006230">
    <property type="entry name" value="MG442"/>
    <property type="match status" value="1"/>
</dbReference>
<dbReference type="Gene3D" id="1.10.1580.10">
    <property type="match status" value="1"/>
</dbReference>
<dbReference type="Proteomes" id="UP000018466">
    <property type="component" value="Unassembled WGS sequence"/>
</dbReference>
<dbReference type="GO" id="GO:0005525">
    <property type="term" value="F:GTP binding"/>
    <property type="evidence" value="ECO:0007669"/>
    <property type="project" value="UniProtKB-KW"/>
</dbReference>
<dbReference type="GeneID" id="86939897"/>
<evidence type="ECO:0000313" key="7">
    <source>
        <dbReference type="EMBL" id="EHO18631.1"/>
    </source>
</evidence>
<dbReference type="InterPro" id="IPR023179">
    <property type="entry name" value="GTP-bd_ortho_bundle_sf"/>
</dbReference>
<reference evidence="7 8" key="1">
    <citation type="submission" date="2011-10" db="EMBL/GenBank/DDBJ databases">
        <title>The Genome Sequence of Lachnospiraceae bacterium ACC2.</title>
        <authorList>
            <consortium name="The Broad Institute Genome Sequencing Platform"/>
            <person name="Earl A."/>
            <person name="Ward D."/>
            <person name="Feldgarden M."/>
            <person name="Gevers D."/>
            <person name="Sizova M."/>
            <person name="Hazen A."/>
            <person name="Epstein S."/>
            <person name="Young S.K."/>
            <person name="Zeng Q."/>
            <person name="Gargeya S."/>
            <person name="Fitzgerald M."/>
            <person name="Haas B."/>
            <person name="Abouelleil A."/>
            <person name="Alvarado L."/>
            <person name="Arachchi H.M."/>
            <person name="Berlin A."/>
            <person name="Brown A."/>
            <person name="Chapman S.B."/>
            <person name="Chen Z."/>
            <person name="Dunbar C."/>
            <person name="Freedman E."/>
            <person name="Gearin G."/>
            <person name="Goldberg J."/>
            <person name="Griggs A."/>
            <person name="Gujja S."/>
            <person name="Heiman D."/>
            <person name="Howarth C."/>
            <person name="Larson L."/>
            <person name="Lui A."/>
            <person name="MacDonald P.J.P."/>
            <person name="Montmayeur A."/>
            <person name="Murphy C."/>
            <person name="Neiman D."/>
            <person name="Pearson M."/>
            <person name="Priest M."/>
            <person name="Roberts A."/>
            <person name="Saif S."/>
            <person name="Shea T."/>
            <person name="Shenoy N."/>
            <person name="Sisk P."/>
            <person name="Stolte C."/>
            <person name="Sykes S."/>
            <person name="Wortman J."/>
            <person name="Nusbaum C."/>
            <person name="Birren B."/>
        </authorList>
    </citation>
    <scope>NUCLEOTIDE SEQUENCE [LARGE SCALE GENOMIC DNA]</scope>
    <source>
        <strain evidence="7 8">ACC2</strain>
    </source>
</reference>
<dbReference type="Pfam" id="PF01926">
    <property type="entry name" value="MMR_HSR1"/>
    <property type="match status" value="1"/>
</dbReference>
<evidence type="ECO:0000259" key="6">
    <source>
        <dbReference type="Pfam" id="PF01926"/>
    </source>
</evidence>
<dbReference type="Gene3D" id="3.40.50.300">
    <property type="entry name" value="P-loop containing nucleotide triphosphate hydrolases"/>
    <property type="match status" value="1"/>
</dbReference>
<evidence type="ECO:0000256" key="4">
    <source>
        <dbReference type="PIRNR" id="PIRNR006230"/>
    </source>
</evidence>
<dbReference type="InterPro" id="IPR006073">
    <property type="entry name" value="GTP-bd"/>
</dbReference>
<dbReference type="GO" id="GO:0003924">
    <property type="term" value="F:GTPase activity"/>
    <property type="evidence" value="ECO:0007669"/>
    <property type="project" value="TreeGrafter"/>
</dbReference>
<proteinExistence type="inferred from homology"/>
<dbReference type="FunFam" id="3.40.50.300:FF:000590">
    <property type="entry name" value="Ribosome biogenesis GTPase A"/>
    <property type="match status" value="1"/>
</dbReference>
<evidence type="ECO:0000256" key="2">
    <source>
        <dbReference type="ARBA" id="ARBA00022741"/>
    </source>
</evidence>
<dbReference type="PRINTS" id="PR00326">
    <property type="entry name" value="GTP1OBG"/>
</dbReference>
<sequence length="293" mass="31746">MNIQWYPGHMTKARREMESDVRIVDMVIELLDARAPYSSGNPEIRRLGQGKERVIVLNKADLADAATTAAWQRAFQAEGAHCVAMDARGSGNRKLLMRTIDAAAEAKRERDRKRGILNRPVRAMVAGIPNVGKSTLINMLSGRSSAKTGNKPGVTRGNQWIRFHQSVELLDTPGILWPKFEDPAIGEKIAFLGSINEMIVDKTELAVTLLGFLQANGKLAGAAERYALTGTESPAEILCRIAERRGCLGAGGAADTEKAAAIVINEFRSGALGRISLEAPAEEKTDGTQNAER</sequence>
<evidence type="ECO:0000256" key="1">
    <source>
        <dbReference type="ARBA" id="ARBA00014898"/>
    </source>
</evidence>
<protein>
    <recommendedName>
        <fullName evidence="1 4">Ribosome biogenesis GTPase A</fullName>
    </recommendedName>
</protein>
<keyword evidence="3 4" id="KW-0342">GTP-binding</keyword>
<dbReference type="AlphaFoldDB" id="A0AA36Y701"/>
<gene>
    <name evidence="7" type="ORF">HMPREF9623_00099</name>
</gene>
<dbReference type="InterPro" id="IPR016478">
    <property type="entry name" value="GTPase_MTG1"/>
</dbReference>
<organism evidence="7 8">
    <name type="scientific">Stomatobaculum longum</name>
    <dbReference type="NCBI Taxonomy" id="796942"/>
    <lineage>
        <taxon>Bacteria</taxon>
        <taxon>Bacillati</taxon>
        <taxon>Bacillota</taxon>
        <taxon>Clostridia</taxon>
        <taxon>Lachnospirales</taxon>
        <taxon>Lachnospiraceae</taxon>
        <taxon>Stomatobaculum</taxon>
    </lineage>
</organism>
<dbReference type="SUPFAM" id="SSF52540">
    <property type="entry name" value="P-loop containing nucleoside triphosphate hydrolases"/>
    <property type="match status" value="1"/>
</dbReference>
<dbReference type="NCBIfam" id="TIGR03596">
    <property type="entry name" value="GTPase_YlqF"/>
    <property type="match status" value="1"/>
</dbReference>
<keyword evidence="8" id="KW-1185">Reference proteome</keyword>
<evidence type="ECO:0000313" key="8">
    <source>
        <dbReference type="Proteomes" id="UP000018466"/>
    </source>
</evidence>
<dbReference type="GO" id="GO:0005737">
    <property type="term" value="C:cytoplasm"/>
    <property type="evidence" value="ECO:0007669"/>
    <property type="project" value="UniProtKB-SubCell"/>
</dbReference>
<feature type="binding site" evidence="5">
    <location>
        <begin position="58"/>
        <end position="61"/>
    </location>
    <ligand>
        <name>GTP</name>
        <dbReference type="ChEBI" id="CHEBI:37565"/>
    </ligand>
</feature>
<comment type="similarity">
    <text evidence="4">Belongs to the TRAFAC class YlqF/YawG GTPase family. MTG1 subfamily.</text>
</comment>
<dbReference type="RefSeq" id="WP_009531934.1">
    <property type="nucleotide sequence ID" value="NZ_JH590861.1"/>
</dbReference>
<dbReference type="InterPro" id="IPR027417">
    <property type="entry name" value="P-loop_NTPase"/>
</dbReference>
<feature type="binding site" evidence="5">
    <location>
        <position position="174"/>
    </location>
    <ligand>
        <name>GTP</name>
        <dbReference type="ChEBI" id="CHEBI:37565"/>
    </ligand>
</feature>
<dbReference type="GO" id="GO:0006412">
    <property type="term" value="P:translation"/>
    <property type="evidence" value="ECO:0007669"/>
    <property type="project" value="TreeGrafter"/>
</dbReference>
<keyword evidence="4" id="KW-0963">Cytoplasm</keyword>
<feature type="domain" description="G" evidence="6">
    <location>
        <begin position="123"/>
        <end position="182"/>
    </location>
</feature>
<dbReference type="EMBL" id="AGEL01000002">
    <property type="protein sequence ID" value="EHO18631.1"/>
    <property type="molecule type" value="Genomic_DNA"/>
</dbReference>
<dbReference type="CDD" id="cd01856">
    <property type="entry name" value="YlqF"/>
    <property type="match status" value="1"/>
</dbReference>
<feature type="binding site" evidence="5">
    <location>
        <begin position="130"/>
        <end position="135"/>
    </location>
    <ligand>
        <name>GTP</name>
        <dbReference type="ChEBI" id="CHEBI:37565"/>
    </ligand>
</feature>
<dbReference type="PANTHER" id="PTHR45782">
    <property type="entry name" value="MITOCHONDRIAL RIBOSOME-ASSOCIATED GTPASE 1"/>
    <property type="match status" value="1"/>
</dbReference>